<reference evidence="2" key="1">
    <citation type="submission" date="2021-06" db="EMBL/GenBank/DDBJ databases">
        <authorList>
            <person name="Kallberg Y."/>
            <person name="Tangrot J."/>
            <person name="Rosling A."/>
        </authorList>
    </citation>
    <scope>NUCLEOTIDE SEQUENCE</scope>
    <source>
        <strain evidence="2">FL966</strain>
    </source>
</reference>
<gene>
    <name evidence="2" type="ORF">CPELLU_LOCUS10240</name>
</gene>
<comment type="caution">
    <text evidence="2">The sequence shown here is derived from an EMBL/GenBank/DDBJ whole genome shotgun (WGS) entry which is preliminary data.</text>
</comment>
<name>A0A9N9EA29_9GLOM</name>
<dbReference type="InterPro" id="IPR011856">
    <property type="entry name" value="tRNA_endonuc-like_dom_sf"/>
</dbReference>
<proteinExistence type="predicted"/>
<evidence type="ECO:0000313" key="3">
    <source>
        <dbReference type="Proteomes" id="UP000789759"/>
    </source>
</evidence>
<sequence>MLYSLILPGLELSLKNFIEQHLPISSTNVTINDFDGFLKSINDEIINERKDELLEFFIHRFLLKNGILSYINKTFIYFSQGNYRKISDGNIDIHGQYKILFFLIRSKWLNPNYKVEVEEVRKLLNVISKKPETFIGFLVTNVPLSDYAQNELEESILKHRICVCYFDEIVDKILEYAQILEQNQEEEEMELEKRKRKCNELEWENNFLREENKKLNEESNEEFDEASFKKLKDAAKDLEDKIEVQSKEINGILDLILKKLG</sequence>
<protein>
    <submittedName>
        <fullName evidence="2">20085_t:CDS:1</fullName>
    </submittedName>
</protein>
<keyword evidence="1" id="KW-0175">Coiled coil</keyword>
<dbReference type="OrthoDB" id="2429072at2759"/>
<organism evidence="2 3">
    <name type="scientific">Cetraspora pellucida</name>
    <dbReference type="NCBI Taxonomy" id="1433469"/>
    <lineage>
        <taxon>Eukaryota</taxon>
        <taxon>Fungi</taxon>
        <taxon>Fungi incertae sedis</taxon>
        <taxon>Mucoromycota</taxon>
        <taxon>Glomeromycotina</taxon>
        <taxon>Glomeromycetes</taxon>
        <taxon>Diversisporales</taxon>
        <taxon>Gigasporaceae</taxon>
        <taxon>Cetraspora</taxon>
    </lineage>
</organism>
<dbReference type="AlphaFoldDB" id="A0A9N9EA29"/>
<dbReference type="GO" id="GO:0003676">
    <property type="term" value="F:nucleic acid binding"/>
    <property type="evidence" value="ECO:0007669"/>
    <property type="project" value="InterPro"/>
</dbReference>
<feature type="coiled-coil region" evidence="1">
    <location>
        <begin position="177"/>
        <end position="248"/>
    </location>
</feature>
<keyword evidence="3" id="KW-1185">Reference proteome</keyword>
<evidence type="ECO:0000313" key="2">
    <source>
        <dbReference type="EMBL" id="CAG8670330.1"/>
    </source>
</evidence>
<evidence type="ECO:0000256" key="1">
    <source>
        <dbReference type="SAM" id="Coils"/>
    </source>
</evidence>
<dbReference type="Proteomes" id="UP000789759">
    <property type="component" value="Unassembled WGS sequence"/>
</dbReference>
<accession>A0A9N9EA29</accession>
<dbReference type="Gene3D" id="3.40.1350.10">
    <property type="match status" value="1"/>
</dbReference>
<dbReference type="EMBL" id="CAJVQA010008355">
    <property type="protein sequence ID" value="CAG8670330.1"/>
    <property type="molecule type" value="Genomic_DNA"/>
</dbReference>